<dbReference type="EMBL" id="JAAYEE010000286">
    <property type="protein sequence ID" value="NLW36714.1"/>
    <property type="molecule type" value="Genomic_DNA"/>
</dbReference>
<dbReference type="Proteomes" id="UP000777265">
    <property type="component" value="Unassembled WGS sequence"/>
</dbReference>
<name>A0A351U1C6_9BACT</name>
<feature type="transmembrane region" description="Helical" evidence="1">
    <location>
        <begin position="34"/>
        <end position="59"/>
    </location>
</feature>
<dbReference type="PANTHER" id="PTHR22911:SF137">
    <property type="entry name" value="SOLUTE CARRIER FAMILY 35 MEMBER G2-RELATED"/>
    <property type="match status" value="1"/>
</dbReference>
<dbReference type="Gene3D" id="1.10.3730.20">
    <property type="match status" value="1"/>
</dbReference>
<dbReference type="SUPFAM" id="SSF103481">
    <property type="entry name" value="Multidrug resistance efflux transporter EmrE"/>
    <property type="match status" value="1"/>
</dbReference>
<dbReference type="InterPro" id="IPR000620">
    <property type="entry name" value="EamA_dom"/>
</dbReference>
<dbReference type="STRING" id="909663.GCA_000512235_01489"/>
<feature type="transmembrane region" description="Helical" evidence="1">
    <location>
        <begin position="157"/>
        <end position="177"/>
    </location>
</feature>
<gene>
    <name evidence="3" type="ORF">GXY80_14750</name>
</gene>
<feature type="transmembrane region" description="Helical" evidence="1">
    <location>
        <begin position="65"/>
        <end position="82"/>
    </location>
</feature>
<feature type="transmembrane region" description="Helical" evidence="1">
    <location>
        <begin position="118"/>
        <end position="136"/>
    </location>
</feature>
<organism evidence="3 4">
    <name type="scientific">Syntrophorhabdus aromaticivorans</name>
    <dbReference type="NCBI Taxonomy" id="328301"/>
    <lineage>
        <taxon>Bacteria</taxon>
        <taxon>Pseudomonadati</taxon>
        <taxon>Thermodesulfobacteriota</taxon>
        <taxon>Syntrophorhabdia</taxon>
        <taxon>Syntrophorhabdales</taxon>
        <taxon>Syntrophorhabdaceae</taxon>
        <taxon>Syntrophorhabdus</taxon>
    </lineage>
</organism>
<dbReference type="GO" id="GO:0016020">
    <property type="term" value="C:membrane"/>
    <property type="evidence" value="ECO:0007669"/>
    <property type="project" value="InterPro"/>
</dbReference>
<feature type="transmembrane region" description="Helical" evidence="1">
    <location>
        <begin position="183"/>
        <end position="203"/>
    </location>
</feature>
<evidence type="ECO:0000313" key="4">
    <source>
        <dbReference type="Proteomes" id="UP000777265"/>
    </source>
</evidence>
<dbReference type="InterPro" id="IPR037185">
    <property type="entry name" value="EmrE-like"/>
</dbReference>
<proteinExistence type="predicted"/>
<protein>
    <submittedName>
        <fullName evidence="3">DMT family transporter</fullName>
    </submittedName>
</protein>
<feature type="transmembrane region" description="Helical" evidence="1">
    <location>
        <begin position="94"/>
        <end position="112"/>
    </location>
</feature>
<keyword evidence="1" id="KW-0812">Transmembrane</keyword>
<feature type="transmembrane region" description="Helical" evidence="1">
    <location>
        <begin position="244"/>
        <end position="266"/>
    </location>
</feature>
<feature type="transmembrane region" description="Helical" evidence="1">
    <location>
        <begin position="6"/>
        <end position="22"/>
    </location>
</feature>
<dbReference type="Pfam" id="PF00892">
    <property type="entry name" value="EamA"/>
    <property type="match status" value="2"/>
</dbReference>
<keyword evidence="1" id="KW-1133">Transmembrane helix</keyword>
<sequence>MGSIWVLWALMSAFTAATNDALTKRVLTEHDEYLIAWLRLSWALPFLLPILFFIPIPVLDRTFCLAYMAAIPLEVTAIVLYVKALKLSPLGLTVPFLSLTPIFLIIIPYAILRERISVTGTIGVALIGCGSYILNIEGARKGIAEPLRMIVREKGSLYMIVVALIYSLTATLGKVAIEHSSPIFFAIAYTTGLVLALGPLALYKNKDSLRRPSFRTALKAAVLPGICHSAATISHMVAISLAQVAYMISVKRLSLLVGVIYGYIFFHESNLAGRLLGTLIMLLGFVLIVLFR</sequence>
<feature type="domain" description="EamA" evidence="2">
    <location>
        <begin position="4"/>
        <end position="135"/>
    </location>
</feature>
<dbReference type="AlphaFoldDB" id="A0A351U1C6"/>
<evidence type="ECO:0000313" key="3">
    <source>
        <dbReference type="EMBL" id="NLW36714.1"/>
    </source>
</evidence>
<evidence type="ECO:0000259" key="2">
    <source>
        <dbReference type="Pfam" id="PF00892"/>
    </source>
</evidence>
<dbReference type="PANTHER" id="PTHR22911">
    <property type="entry name" value="ACYL-MALONYL CONDENSING ENZYME-RELATED"/>
    <property type="match status" value="1"/>
</dbReference>
<feature type="transmembrane region" description="Helical" evidence="1">
    <location>
        <begin position="272"/>
        <end position="291"/>
    </location>
</feature>
<reference evidence="3" key="1">
    <citation type="journal article" date="2020" name="Biotechnol. Biofuels">
        <title>New insights from the biogas microbiome by comprehensive genome-resolved metagenomics of nearly 1600 species originating from multiple anaerobic digesters.</title>
        <authorList>
            <person name="Campanaro S."/>
            <person name="Treu L."/>
            <person name="Rodriguez-R L.M."/>
            <person name="Kovalovszki A."/>
            <person name="Ziels R.M."/>
            <person name="Maus I."/>
            <person name="Zhu X."/>
            <person name="Kougias P.G."/>
            <person name="Basile A."/>
            <person name="Luo G."/>
            <person name="Schluter A."/>
            <person name="Konstantinidis K.T."/>
            <person name="Angelidaki I."/>
        </authorList>
    </citation>
    <scope>NUCLEOTIDE SEQUENCE</scope>
    <source>
        <strain evidence="3">AS06rmzACSIP_7</strain>
    </source>
</reference>
<feature type="domain" description="EamA" evidence="2">
    <location>
        <begin position="154"/>
        <end position="289"/>
    </location>
</feature>
<keyword evidence="1" id="KW-0472">Membrane</keyword>
<reference evidence="3" key="2">
    <citation type="submission" date="2020-01" db="EMBL/GenBank/DDBJ databases">
        <authorList>
            <person name="Campanaro S."/>
        </authorList>
    </citation>
    <scope>NUCLEOTIDE SEQUENCE</scope>
    <source>
        <strain evidence="3">AS06rmzACSIP_7</strain>
    </source>
</reference>
<accession>A0A351U1C6</accession>
<evidence type="ECO:0000256" key="1">
    <source>
        <dbReference type="SAM" id="Phobius"/>
    </source>
</evidence>
<comment type="caution">
    <text evidence="3">The sequence shown here is derived from an EMBL/GenBank/DDBJ whole genome shotgun (WGS) entry which is preliminary data.</text>
</comment>